<keyword evidence="2" id="KW-1185">Reference proteome</keyword>
<sequence>MELKLELFNGFPGFNSIEARTNHLVTASKTTFSRRSVLQEVKEYSSIEALMAPRVPFESFRSSRKLDLGPLCPIKGMEQRAGNCLTGFRDSIPPKLKRMT</sequence>
<accession>A0AAV4S9A1</accession>
<organism evidence="1 2">
    <name type="scientific">Caerostris extrusa</name>
    <name type="common">Bark spider</name>
    <name type="synonym">Caerostris bankana</name>
    <dbReference type="NCBI Taxonomy" id="172846"/>
    <lineage>
        <taxon>Eukaryota</taxon>
        <taxon>Metazoa</taxon>
        <taxon>Ecdysozoa</taxon>
        <taxon>Arthropoda</taxon>
        <taxon>Chelicerata</taxon>
        <taxon>Arachnida</taxon>
        <taxon>Araneae</taxon>
        <taxon>Araneomorphae</taxon>
        <taxon>Entelegynae</taxon>
        <taxon>Araneoidea</taxon>
        <taxon>Araneidae</taxon>
        <taxon>Caerostris</taxon>
    </lineage>
</organism>
<evidence type="ECO:0000313" key="2">
    <source>
        <dbReference type="Proteomes" id="UP001054945"/>
    </source>
</evidence>
<dbReference type="Proteomes" id="UP001054945">
    <property type="component" value="Unassembled WGS sequence"/>
</dbReference>
<evidence type="ECO:0000313" key="1">
    <source>
        <dbReference type="EMBL" id="GIY28518.1"/>
    </source>
</evidence>
<name>A0AAV4S9A1_CAEEX</name>
<reference evidence="1 2" key="1">
    <citation type="submission" date="2021-06" db="EMBL/GenBank/DDBJ databases">
        <title>Caerostris extrusa draft genome.</title>
        <authorList>
            <person name="Kono N."/>
            <person name="Arakawa K."/>
        </authorList>
    </citation>
    <scope>NUCLEOTIDE SEQUENCE [LARGE SCALE GENOMIC DNA]</scope>
</reference>
<dbReference type="AlphaFoldDB" id="A0AAV4S9A1"/>
<protein>
    <submittedName>
        <fullName evidence="1">Uncharacterized protein</fullName>
    </submittedName>
</protein>
<dbReference type="EMBL" id="BPLR01008951">
    <property type="protein sequence ID" value="GIY28518.1"/>
    <property type="molecule type" value="Genomic_DNA"/>
</dbReference>
<gene>
    <name evidence="1" type="ORF">CEXT_294181</name>
</gene>
<comment type="caution">
    <text evidence="1">The sequence shown here is derived from an EMBL/GenBank/DDBJ whole genome shotgun (WGS) entry which is preliminary data.</text>
</comment>
<proteinExistence type="predicted"/>